<dbReference type="EMBL" id="OBQD01000006">
    <property type="protein sequence ID" value="SOC39891.1"/>
    <property type="molecule type" value="Genomic_DNA"/>
</dbReference>
<dbReference type="Pfam" id="PF08327">
    <property type="entry name" value="AHSA1"/>
    <property type="match status" value="1"/>
</dbReference>
<organism evidence="4 5">
    <name type="scientific">Rhizobium subbaraonis</name>
    <dbReference type="NCBI Taxonomy" id="908946"/>
    <lineage>
        <taxon>Bacteria</taxon>
        <taxon>Pseudomonadati</taxon>
        <taxon>Pseudomonadota</taxon>
        <taxon>Alphaproteobacteria</taxon>
        <taxon>Hyphomicrobiales</taxon>
        <taxon>Rhizobiaceae</taxon>
        <taxon>Rhizobium/Agrobacterium group</taxon>
        <taxon>Rhizobium</taxon>
    </lineage>
</organism>
<reference evidence="4 5" key="1">
    <citation type="submission" date="2017-08" db="EMBL/GenBank/DDBJ databases">
        <authorList>
            <person name="de Groot N.N."/>
        </authorList>
    </citation>
    <scope>NUCLEOTIDE SEQUENCE [LARGE SCALE GENOMIC DNA]</scope>
    <source>
        <strain evidence="4 5">JC85</strain>
    </source>
</reference>
<feature type="region of interest" description="Disordered" evidence="2">
    <location>
        <begin position="164"/>
        <end position="186"/>
    </location>
</feature>
<evidence type="ECO:0000313" key="5">
    <source>
        <dbReference type="Proteomes" id="UP000219167"/>
    </source>
</evidence>
<dbReference type="Gene3D" id="3.30.530.20">
    <property type="match status" value="1"/>
</dbReference>
<dbReference type="InterPro" id="IPR013538">
    <property type="entry name" value="ASHA1/2-like_C"/>
</dbReference>
<dbReference type="OrthoDB" id="9806378at2"/>
<gene>
    <name evidence="4" type="ORF">SAMN05892877_106245</name>
</gene>
<comment type="similarity">
    <text evidence="1">Belongs to the AHA1 family.</text>
</comment>
<dbReference type="InterPro" id="IPR023393">
    <property type="entry name" value="START-like_dom_sf"/>
</dbReference>
<protein>
    <submittedName>
        <fullName evidence="4">Uncharacterized protein YndB with AHSA1/START domain</fullName>
    </submittedName>
</protein>
<name>A0A285UI15_9HYPH</name>
<dbReference type="AlphaFoldDB" id="A0A285UI15"/>
<evidence type="ECO:0000256" key="1">
    <source>
        <dbReference type="ARBA" id="ARBA00006817"/>
    </source>
</evidence>
<feature type="domain" description="Activator of Hsp90 ATPase homologue 1/2-like C-terminal" evidence="3">
    <location>
        <begin position="14"/>
        <end position="136"/>
    </location>
</feature>
<proteinExistence type="inferred from homology"/>
<dbReference type="Proteomes" id="UP000219167">
    <property type="component" value="Unassembled WGS sequence"/>
</dbReference>
<evidence type="ECO:0000313" key="4">
    <source>
        <dbReference type="EMBL" id="SOC39891.1"/>
    </source>
</evidence>
<sequence length="186" mass="20625">MTLEFRVNGRIAKPVAEVFDAVVDPNKLSGYFTTLGGASAPLVAGTTVTWWGSAPVIVEEVEENARIVFRWDAMVEEGEEAYTTRVEMRFTPLDDGGTMVTIAEAGWRENARGQKSSYMNCEGWSQMLACMKAYLEYGINLRHGYYPSELKGVVASEQEAFVSQVESPDLASNPTSTDRRMNPAHR</sequence>
<feature type="compositionally biased region" description="Polar residues" evidence="2">
    <location>
        <begin position="164"/>
        <end position="176"/>
    </location>
</feature>
<accession>A0A285UI15</accession>
<keyword evidence="5" id="KW-1185">Reference proteome</keyword>
<feature type="compositionally biased region" description="Basic and acidic residues" evidence="2">
    <location>
        <begin position="177"/>
        <end position="186"/>
    </location>
</feature>
<evidence type="ECO:0000259" key="3">
    <source>
        <dbReference type="Pfam" id="PF08327"/>
    </source>
</evidence>
<dbReference type="SUPFAM" id="SSF55961">
    <property type="entry name" value="Bet v1-like"/>
    <property type="match status" value="1"/>
</dbReference>
<evidence type="ECO:0000256" key="2">
    <source>
        <dbReference type="SAM" id="MobiDB-lite"/>
    </source>
</evidence>